<evidence type="ECO:0000256" key="5">
    <source>
        <dbReference type="ARBA" id="ARBA00022840"/>
    </source>
</evidence>
<evidence type="ECO:0000313" key="10">
    <source>
        <dbReference type="Proteomes" id="UP000290624"/>
    </source>
</evidence>
<keyword evidence="5" id="KW-0067">ATP-binding</keyword>
<dbReference type="InterPro" id="IPR027417">
    <property type="entry name" value="P-loop_NTPase"/>
</dbReference>
<dbReference type="PANTHER" id="PTHR42711">
    <property type="entry name" value="ABC TRANSPORTER ATP-BINDING PROTEIN"/>
    <property type="match status" value="1"/>
</dbReference>
<feature type="compositionally biased region" description="Low complexity" evidence="7">
    <location>
        <begin position="41"/>
        <end position="54"/>
    </location>
</feature>
<evidence type="ECO:0000259" key="8">
    <source>
        <dbReference type="Pfam" id="PF00005"/>
    </source>
</evidence>
<keyword evidence="10" id="KW-1185">Reference proteome</keyword>
<keyword evidence="6" id="KW-0046">Antibiotic resistance</keyword>
<dbReference type="GO" id="GO:0005524">
    <property type="term" value="F:ATP binding"/>
    <property type="evidence" value="ECO:0007669"/>
    <property type="project" value="UniProtKB-KW"/>
</dbReference>
<gene>
    <name evidence="9" type="ORF">C1706_04365</name>
</gene>
<proteinExistence type="inferred from homology"/>
<comment type="caution">
    <text evidence="9">The sequence shown here is derived from an EMBL/GenBank/DDBJ whole genome shotgun (WGS) entry which is preliminary data.</text>
</comment>
<dbReference type="AlphaFoldDB" id="A0A4Q2EIW8"/>
<dbReference type="GO" id="GO:0016887">
    <property type="term" value="F:ATP hydrolysis activity"/>
    <property type="evidence" value="ECO:0007669"/>
    <property type="project" value="InterPro"/>
</dbReference>
<dbReference type="InterPro" id="IPR050763">
    <property type="entry name" value="ABC_transporter_ATP-binding"/>
</dbReference>
<protein>
    <recommendedName>
        <fullName evidence="8">ABC transporter domain-containing protein</fullName>
    </recommendedName>
</protein>
<dbReference type="Pfam" id="PF00005">
    <property type="entry name" value="ABC_tran"/>
    <property type="match status" value="1"/>
</dbReference>
<dbReference type="InterPro" id="IPR003439">
    <property type="entry name" value="ABC_transporter-like_ATP-bd"/>
</dbReference>
<keyword evidence="3" id="KW-0813">Transport</keyword>
<feature type="domain" description="ABC transporter" evidence="8">
    <location>
        <begin position="89"/>
        <end position="230"/>
    </location>
</feature>
<evidence type="ECO:0000256" key="7">
    <source>
        <dbReference type="SAM" id="MobiDB-lite"/>
    </source>
</evidence>
<dbReference type="OrthoDB" id="3724551at2"/>
<comment type="subcellular location">
    <subcellularLocation>
        <location evidence="1">Cell membrane</location>
        <topology evidence="1">Peripheral membrane protein</topology>
    </subcellularLocation>
</comment>
<name>A0A4Q2EIW8_9ACTN</name>
<evidence type="ECO:0000256" key="2">
    <source>
        <dbReference type="ARBA" id="ARBA00005417"/>
    </source>
</evidence>
<dbReference type="EMBL" id="PPCV01000002">
    <property type="protein sequence ID" value="RXW33093.1"/>
    <property type="molecule type" value="Genomic_DNA"/>
</dbReference>
<feature type="region of interest" description="Disordered" evidence="7">
    <location>
        <begin position="1"/>
        <end position="54"/>
    </location>
</feature>
<evidence type="ECO:0000256" key="6">
    <source>
        <dbReference type="ARBA" id="ARBA00023251"/>
    </source>
</evidence>
<dbReference type="PANTHER" id="PTHR42711:SF5">
    <property type="entry name" value="ABC TRANSPORTER ATP-BINDING PROTEIN NATA"/>
    <property type="match status" value="1"/>
</dbReference>
<evidence type="ECO:0000256" key="1">
    <source>
        <dbReference type="ARBA" id="ARBA00004202"/>
    </source>
</evidence>
<dbReference type="GO" id="GO:0005886">
    <property type="term" value="C:plasma membrane"/>
    <property type="evidence" value="ECO:0007669"/>
    <property type="project" value="UniProtKB-SubCell"/>
</dbReference>
<organism evidence="9 10">
    <name type="scientific">Propioniciclava flava</name>
    <dbReference type="NCBI Taxonomy" id="2072026"/>
    <lineage>
        <taxon>Bacteria</taxon>
        <taxon>Bacillati</taxon>
        <taxon>Actinomycetota</taxon>
        <taxon>Actinomycetes</taxon>
        <taxon>Propionibacteriales</taxon>
        <taxon>Propionibacteriaceae</taxon>
        <taxon>Propioniciclava</taxon>
    </lineage>
</organism>
<dbReference type="GO" id="GO:0046677">
    <property type="term" value="P:response to antibiotic"/>
    <property type="evidence" value="ECO:0007669"/>
    <property type="project" value="UniProtKB-KW"/>
</dbReference>
<evidence type="ECO:0000313" key="9">
    <source>
        <dbReference type="EMBL" id="RXW33093.1"/>
    </source>
</evidence>
<comment type="similarity">
    <text evidence="2">Belongs to the ABC transporter superfamily.</text>
</comment>
<reference evidence="9 10" key="1">
    <citation type="submission" date="2018-01" db="EMBL/GenBank/DDBJ databases">
        <title>Lactibacter flavus gen. nov., sp. nov., a novel bacterium of the family Propionibacteriaceae isolated from raw milk and dairy products.</title>
        <authorList>
            <person name="Wenning M."/>
            <person name="Breitenwieser F."/>
            <person name="Huptas C."/>
            <person name="von Neubeck M."/>
            <person name="Busse H.-J."/>
            <person name="Scherer S."/>
        </authorList>
    </citation>
    <scope>NUCLEOTIDE SEQUENCE [LARGE SCALE GENOMIC DNA]</scope>
    <source>
        <strain evidence="9 10">VG341</strain>
    </source>
</reference>
<dbReference type="Gene3D" id="3.40.50.300">
    <property type="entry name" value="P-loop containing nucleotide triphosphate hydrolases"/>
    <property type="match status" value="1"/>
</dbReference>
<keyword evidence="4" id="KW-0547">Nucleotide-binding</keyword>
<accession>A0A4Q2EIW8</accession>
<sequence>MSILIHVSESPVTSAPDDALPAPSTPAAPRVAADTPAQDVAEPAPSAPPEESAPARVIADADESNARPAPDIIHARNFGMASHDPAFAGLDITLPAGQFAAVVGHAGAGKSTLLLALTARMRPVTGELRIGGVDARKHPGQVRRMTSVARVLGLIEPEPSLTLEDCLTERTLFDGARARSRMALYLHAARLLGLKAPVTTFFGDLPPLDQTRAALALACVRPATIVALDDLDDDATLEDQRALWAGIAALTADGQPVIASTTERTVIPDDALIIDLEPEA</sequence>
<evidence type="ECO:0000256" key="4">
    <source>
        <dbReference type="ARBA" id="ARBA00022741"/>
    </source>
</evidence>
<dbReference type="SUPFAM" id="SSF52540">
    <property type="entry name" value="P-loop containing nucleoside triphosphate hydrolases"/>
    <property type="match status" value="1"/>
</dbReference>
<dbReference type="Proteomes" id="UP000290624">
    <property type="component" value="Unassembled WGS sequence"/>
</dbReference>
<evidence type="ECO:0000256" key="3">
    <source>
        <dbReference type="ARBA" id="ARBA00022448"/>
    </source>
</evidence>